<dbReference type="SUPFAM" id="SSF103473">
    <property type="entry name" value="MFS general substrate transporter"/>
    <property type="match status" value="1"/>
</dbReference>
<feature type="transmembrane region" description="Helical" evidence="7">
    <location>
        <begin position="171"/>
        <end position="197"/>
    </location>
</feature>
<dbReference type="RefSeq" id="WP_013809994.1">
    <property type="nucleotide sequence ID" value="NC_015565.1"/>
</dbReference>
<dbReference type="InterPro" id="IPR036259">
    <property type="entry name" value="MFS_trans_sf"/>
</dbReference>
<evidence type="ECO:0000313" key="8">
    <source>
        <dbReference type="EMBL" id="AEF93914.1"/>
    </source>
</evidence>
<keyword evidence="4 7" id="KW-0812">Transmembrane</keyword>
<dbReference type="EMBL" id="CP002736">
    <property type="protein sequence ID" value="AEF93914.1"/>
    <property type="molecule type" value="Genomic_DNA"/>
</dbReference>
<keyword evidence="2 7" id="KW-0813">Transport</keyword>
<dbReference type="PANTHER" id="PTHR33876">
    <property type="entry name" value="UNNAMED PRODUCT"/>
    <property type="match status" value="1"/>
</dbReference>
<dbReference type="Pfam" id="PF03824">
    <property type="entry name" value="NicO"/>
    <property type="match status" value="1"/>
</dbReference>
<evidence type="ECO:0000256" key="5">
    <source>
        <dbReference type="ARBA" id="ARBA00022989"/>
    </source>
</evidence>
<dbReference type="Proteomes" id="UP000009226">
    <property type="component" value="Chromosome"/>
</dbReference>
<comment type="similarity">
    <text evidence="7">Belongs to the NiCoT transporter (TC 2.A.52) family.</text>
</comment>
<evidence type="ECO:0000256" key="7">
    <source>
        <dbReference type="RuleBase" id="RU362101"/>
    </source>
</evidence>
<keyword evidence="3" id="KW-0533">Nickel</keyword>
<proteinExistence type="inferred from homology"/>
<name>F6B310_DESCC</name>
<dbReference type="InterPro" id="IPR011541">
    <property type="entry name" value="Ni/Co_transpt_high_affinity"/>
</dbReference>
<dbReference type="PANTHER" id="PTHR33876:SF4">
    <property type="entry name" value="CHLOROPLAST PROTEIN FOR GROWTH AND FERTILITY 2"/>
    <property type="match status" value="1"/>
</dbReference>
<feature type="transmembrane region" description="Helical" evidence="7">
    <location>
        <begin position="81"/>
        <end position="100"/>
    </location>
</feature>
<dbReference type="GO" id="GO:0012505">
    <property type="term" value="C:endomembrane system"/>
    <property type="evidence" value="ECO:0007669"/>
    <property type="project" value="UniProtKB-SubCell"/>
</dbReference>
<dbReference type="STRING" id="868595.Desca_1044"/>
<protein>
    <recommendedName>
        <fullName evidence="7">Nickel/cobalt efflux system</fullName>
    </recommendedName>
</protein>
<keyword evidence="6 7" id="KW-0472">Membrane</keyword>
<evidence type="ECO:0000256" key="4">
    <source>
        <dbReference type="ARBA" id="ARBA00022692"/>
    </source>
</evidence>
<evidence type="ECO:0000313" key="9">
    <source>
        <dbReference type="Proteomes" id="UP000009226"/>
    </source>
</evidence>
<accession>F6B310</accession>
<evidence type="ECO:0000256" key="6">
    <source>
        <dbReference type="ARBA" id="ARBA00023136"/>
    </source>
</evidence>
<sequence>MEIGMLSILGAGFLIGMKHALDADHVVAVSTIVSESKSLRRASAVGVRWGIGHTSTLFLAGLLVLGLGIKIPEKISLSMEFAVGLVLLWLGVSTIGGYLVNKVHAHRHEHDHEHSSHLHFHYHKESEMHEHEHKPKVFRSPMLIGMVHGLAGSGALMLLVLSTVSSPLAGLLYIMIFGLGSTAGMLIISTLVSMPFVVTATYAQKVNRYISLAAGSISVLAGILMMINIAAEMMA</sequence>
<feature type="transmembrane region" description="Helical" evidence="7">
    <location>
        <begin position="209"/>
        <end position="231"/>
    </location>
</feature>
<comment type="subcellular location">
    <subcellularLocation>
        <location evidence="7">Cell membrane</location>
        <topology evidence="7">Multi-pass membrane protein</topology>
    </subcellularLocation>
    <subcellularLocation>
        <location evidence="1">Endomembrane system</location>
        <topology evidence="1">Multi-pass membrane protein</topology>
    </subcellularLocation>
</comment>
<evidence type="ECO:0000256" key="1">
    <source>
        <dbReference type="ARBA" id="ARBA00004127"/>
    </source>
</evidence>
<feature type="transmembrane region" description="Helical" evidence="7">
    <location>
        <begin position="47"/>
        <end position="69"/>
    </location>
</feature>
<reference evidence="8" key="1">
    <citation type="submission" date="2011-05" db="EMBL/GenBank/DDBJ databases">
        <title>Complete sequence of Desulfotomaculum carboxydivorans CO-1-SRB.</title>
        <authorList>
            <consortium name="US DOE Joint Genome Institute"/>
            <person name="Lucas S."/>
            <person name="Han J."/>
            <person name="Lapidus A."/>
            <person name="Cheng J.-F."/>
            <person name="Goodwin L."/>
            <person name="Pitluck S."/>
            <person name="Peters L."/>
            <person name="Mikhailova N."/>
            <person name="Lu M."/>
            <person name="Han C."/>
            <person name="Tapia R."/>
            <person name="Land M."/>
            <person name="Hauser L."/>
            <person name="Kyrpides N."/>
            <person name="Ivanova N."/>
            <person name="Pagani I."/>
            <person name="Stams A."/>
            <person name="Plugge C."/>
            <person name="Muyzer G."/>
            <person name="Kuever J."/>
            <person name="Parshina S."/>
            <person name="Ivanova A."/>
            <person name="Nazina T."/>
            <person name="Woyke T."/>
        </authorList>
    </citation>
    <scope>NUCLEOTIDE SEQUENCE [LARGE SCALE GENOMIC DNA]</scope>
    <source>
        <strain evidence="8">CO-1-SRB</strain>
    </source>
</reference>
<evidence type="ECO:0000256" key="3">
    <source>
        <dbReference type="ARBA" id="ARBA00022596"/>
    </source>
</evidence>
<dbReference type="GO" id="GO:0015099">
    <property type="term" value="F:nickel cation transmembrane transporter activity"/>
    <property type="evidence" value="ECO:0007669"/>
    <property type="project" value="UniProtKB-UniRule"/>
</dbReference>
<evidence type="ECO:0000256" key="2">
    <source>
        <dbReference type="ARBA" id="ARBA00022448"/>
    </source>
</evidence>
<dbReference type="InterPro" id="IPR052776">
    <property type="entry name" value="Chloro_ReproSupport/MetalTrans"/>
</dbReference>
<gene>
    <name evidence="8" type="ordered locus">Desca_1044</name>
</gene>
<dbReference type="HOGENOM" id="CLU_053247_2_1_9"/>
<dbReference type="AlphaFoldDB" id="F6B310"/>
<dbReference type="GO" id="GO:0005886">
    <property type="term" value="C:plasma membrane"/>
    <property type="evidence" value="ECO:0007669"/>
    <property type="project" value="UniProtKB-SubCell"/>
</dbReference>
<feature type="transmembrane region" description="Helical" evidence="7">
    <location>
        <begin position="142"/>
        <end position="164"/>
    </location>
</feature>
<organism evidence="8 9">
    <name type="scientific">Desulfotomaculum nigrificans (strain DSM 14880 / VKM B-2319 / CO-1-SRB)</name>
    <name type="common">Desulfotomaculum carboxydivorans</name>
    <dbReference type="NCBI Taxonomy" id="868595"/>
    <lineage>
        <taxon>Bacteria</taxon>
        <taxon>Bacillati</taxon>
        <taxon>Bacillota</taxon>
        <taxon>Clostridia</taxon>
        <taxon>Eubacteriales</taxon>
        <taxon>Desulfotomaculaceae</taxon>
        <taxon>Desulfotomaculum</taxon>
    </lineage>
</organism>
<dbReference type="KEGG" id="dca:Desca_1044"/>
<keyword evidence="9" id="KW-1185">Reference proteome</keyword>
<dbReference type="eggNOG" id="COG2215">
    <property type="taxonomic scope" value="Bacteria"/>
</dbReference>
<keyword evidence="5 7" id="KW-1133">Transmembrane helix</keyword>